<keyword evidence="1" id="KW-0812">Transmembrane</keyword>
<dbReference type="Pfam" id="PF11139">
    <property type="entry name" value="SfLAP"/>
    <property type="match status" value="1"/>
</dbReference>
<keyword evidence="1" id="KW-0472">Membrane</keyword>
<dbReference type="Proteomes" id="UP001291999">
    <property type="component" value="Unassembled WGS sequence"/>
</dbReference>
<accession>A0ABU5KBT8</accession>
<evidence type="ECO:0000313" key="2">
    <source>
        <dbReference type="EMBL" id="MDZ5662401.1"/>
    </source>
</evidence>
<organism evidence="2 3">
    <name type="scientific">Nocardioides renjunii</name>
    <dbReference type="NCBI Taxonomy" id="3095075"/>
    <lineage>
        <taxon>Bacteria</taxon>
        <taxon>Bacillati</taxon>
        <taxon>Actinomycetota</taxon>
        <taxon>Actinomycetes</taxon>
        <taxon>Propionibacteriales</taxon>
        <taxon>Nocardioidaceae</taxon>
        <taxon>Nocardioides</taxon>
    </lineage>
</organism>
<proteinExistence type="predicted"/>
<dbReference type="InterPro" id="IPR021315">
    <property type="entry name" value="Gap/Sap"/>
</dbReference>
<protein>
    <submittedName>
        <fullName evidence="2">GAP family protein</fullName>
    </submittedName>
</protein>
<keyword evidence="1" id="KW-1133">Transmembrane helix</keyword>
<feature type="transmembrane region" description="Helical" evidence="1">
    <location>
        <begin position="73"/>
        <end position="92"/>
    </location>
</feature>
<name>A0ABU5KBT8_9ACTN</name>
<gene>
    <name evidence="2" type="ORF">SFC79_11560</name>
</gene>
<dbReference type="EMBL" id="JAXQPW010000004">
    <property type="protein sequence ID" value="MDZ5662401.1"/>
    <property type="molecule type" value="Genomic_DNA"/>
</dbReference>
<feature type="transmembrane region" description="Helical" evidence="1">
    <location>
        <begin position="6"/>
        <end position="31"/>
    </location>
</feature>
<keyword evidence="3" id="KW-1185">Reference proteome</keyword>
<comment type="caution">
    <text evidence="2">The sequence shown here is derived from an EMBL/GenBank/DDBJ whole genome shotgun (WGS) entry which is preliminary data.</text>
</comment>
<sequence>MTWQLAGSIAGLAALDSLNPATLVAITLILLGSRRRPLAEALGFVFGAFATVFLLGLALYVGAEAAASSISGALTWLRRGAFGLAAVVLFVSSVRSLRARRRSAVGLPAWFTPLTAAGLGVVMTGADLPNAFPYFIAIERLLAAGVATPTAVVVLALYALVYCLPCLVLLALGLSRGERVMGALRRLHDRFGTSAVIPPSRWRAAGFFLAGVAVTAIAVSV</sequence>
<evidence type="ECO:0000256" key="1">
    <source>
        <dbReference type="SAM" id="Phobius"/>
    </source>
</evidence>
<feature type="transmembrane region" description="Helical" evidence="1">
    <location>
        <begin position="38"/>
        <end position="61"/>
    </location>
</feature>
<feature type="transmembrane region" description="Helical" evidence="1">
    <location>
        <begin position="104"/>
        <end position="126"/>
    </location>
</feature>
<feature type="transmembrane region" description="Helical" evidence="1">
    <location>
        <begin position="146"/>
        <end position="172"/>
    </location>
</feature>
<reference evidence="2 3" key="1">
    <citation type="submission" date="2023-11" db="EMBL/GenBank/DDBJ databases">
        <title>Novel species in genus Nocardioides.</title>
        <authorList>
            <person name="Zhou H."/>
        </authorList>
    </citation>
    <scope>NUCLEOTIDE SEQUENCE [LARGE SCALE GENOMIC DNA]</scope>
    <source>
        <strain evidence="2 3">S-58</strain>
    </source>
</reference>
<evidence type="ECO:0000313" key="3">
    <source>
        <dbReference type="Proteomes" id="UP001291999"/>
    </source>
</evidence>
<dbReference type="RefSeq" id="WP_322424476.1">
    <property type="nucleotide sequence ID" value="NZ_JAXQPW010000004.1"/>
</dbReference>